<organism evidence="1 2">
    <name type="scientific">Allochromatium palmeri</name>
    <dbReference type="NCBI Taxonomy" id="231048"/>
    <lineage>
        <taxon>Bacteria</taxon>
        <taxon>Pseudomonadati</taxon>
        <taxon>Pseudomonadota</taxon>
        <taxon>Gammaproteobacteria</taxon>
        <taxon>Chromatiales</taxon>
        <taxon>Chromatiaceae</taxon>
        <taxon>Allochromatium</taxon>
    </lineage>
</organism>
<evidence type="ECO:0000313" key="1">
    <source>
        <dbReference type="EMBL" id="MTW22576.1"/>
    </source>
</evidence>
<dbReference type="PANTHER" id="PTHR43581">
    <property type="entry name" value="ATP/GTP PHOSPHATASE"/>
    <property type="match status" value="1"/>
</dbReference>
<dbReference type="InterPro" id="IPR027417">
    <property type="entry name" value="P-loop_NTPase"/>
</dbReference>
<gene>
    <name evidence="1" type="ORF">GJ668_16005</name>
</gene>
<name>A0A6N8EIP5_9GAMM</name>
<dbReference type="RefSeq" id="WP_155451138.1">
    <property type="nucleotide sequence ID" value="NZ_WNKT01000045.1"/>
</dbReference>
<dbReference type="SUPFAM" id="SSF52540">
    <property type="entry name" value="P-loop containing nucleoside triphosphate hydrolases"/>
    <property type="match status" value="1"/>
</dbReference>
<reference evidence="1 2" key="1">
    <citation type="submission" date="2019-11" db="EMBL/GenBank/DDBJ databases">
        <title>Whole-genome sequence of the anaerobic purple sulfur bacterium Allochromatium palmeri DSM 15591.</title>
        <authorList>
            <person name="Kyndt J.A."/>
            <person name="Meyer T.E."/>
        </authorList>
    </citation>
    <scope>NUCLEOTIDE SEQUENCE [LARGE SCALE GENOMIC DNA]</scope>
    <source>
        <strain evidence="1 2">DSM 15591</strain>
    </source>
</reference>
<dbReference type="PANTHER" id="PTHR43581:SF2">
    <property type="entry name" value="EXCINUCLEASE ATPASE SUBUNIT"/>
    <property type="match status" value="1"/>
</dbReference>
<keyword evidence="1" id="KW-0067">ATP-binding</keyword>
<dbReference type="GO" id="GO:0005524">
    <property type="term" value="F:ATP binding"/>
    <property type="evidence" value="ECO:0007669"/>
    <property type="project" value="UniProtKB-KW"/>
</dbReference>
<keyword evidence="1" id="KW-0547">Nucleotide-binding</keyword>
<dbReference type="OrthoDB" id="9815944at2"/>
<dbReference type="AlphaFoldDB" id="A0A6N8EIP5"/>
<dbReference type="CDD" id="cd00267">
    <property type="entry name" value="ABC_ATPase"/>
    <property type="match status" value="1"/>
</dbReference>
<dbReference type="EMBL" id="WNKT01000045">
    <property type="protein sequence ID" value="MTW22576.1"/>
    <property type="molecule type" value="Genomic_DNA"/>
</dbReference>
<comment type="caution">
    <text evidence="1">The sequence shown here is derived from an EMBL/GenBank/DDBJ whole genome shotgun (WGS) entry which is preliminary data.</text>
</comment>
<dbReference type="Proteomes" id="UP000434044">
    <property type="component" value="Unassembled WGS sequence"/>
</dbReference>
<proteinExistence type="predicted"/>
<evidence type="ECO:0000313" key="2">
    <source>
        <dbReference type="Proteomes" id="UP000434044"/>
    </source>
</evidence>
<accession>A0A6N8EIP5</accession>
<protein>
    <submittedName>
        <fullName evidence="1">ATP-binding protein</fullName>
    </submittedName>
</protein>
<keyword evidence="2" id="KW-1185">Reference proteome</keyword>
<dbReference type="Gene3D" id="3.40.50.300">
    <property type="entry name" value="P-loop containing nucleotide triphosphate hydrolases"/>
    <property type="match status" value="1"/>
</dbReference>
<dbReference type="InterPro" id="IPR051396">
    <property type="entry name" value="Bact_Antivir_Def_Nuclease"/>
</dbReference>
<sequence length="398" mass="44453">MIAANFQVLDFRPLFLTVEGIGPFQQQPFQLDFTDADDEPCNVYLLLSKNGMGKTTLLDLMASLMGMFEQRVPESIGFEDLDSGAGRAQWDFLVRVRKDGEETTRILSLVAGRDEPWGLNPWGESRLARYGAQAHSLFGFIRQASGRLSRVGEGSGSGGQPRGLSMVVDGLVDDDFVADILAAMHAHQNQAPDAFEDAPLTMPTLLLFSAYRDIPRVQDSQRGVIQPPSWGYRPVHRFGTESQGWQDSLDNLLVWLKWLDDGRYEQAIKVINERVFVESPKFLKGVRKQPPEAMVVSGGNPHRLDRLSSGEKSLIQLYLRVGVHMTRNTLLLVDELDIHLHSIWQHRTLSFFKQLAVDHPGLTIITSTHARELIPAFGHDIPEPGLRKGGHIIEEGVA</sequence>